<feature type="region of interest" description="Disordered" evidence="1">
    <location>
        <begin position="61"/>
        <end position="84"/>
    </location>
</feature>
<dbReference type="EMBL" id="JAPFFI010000006">
    <property type="protein sequence ID" value="KAJ6392301.1"/>
    <property type="molecule type" value="Genomic_DNA"/>
</dbReference>
<reference evidence="2" key="1">
    <citation type="submission" date="2022-10" db="EMBL/GenBank/DDBJ databases">
        <authorList>
            <person name="Hyden B.L."/>
            <person name="Feng K."/>
            <person name="Yates T."/>
            <person name="Jawdy S."/>
            <person name="Smart L.B."/>
            <person name="Muchero W."/>
        </authorList>
    </citation>
    <scope>NUCLEOTIDE SEQUENCE</scope>
    <source>
        <tissue evidence="2">Shoot tip</tissue>
    </source>
</reference>
<organism evidence="2 3">
    <name type="scientific">Salix suchowensis</name>
    <dbReference type="NCBI Taxonomy" id="1278906"/>
    <lineage>
        <taxon>Eukaryota</taxon>
        <taxon>Viridiplantae</taxon>
        <taxon>Streptophyta</taxon>
        <taxon>Embryophyta</taxon>
        <taxon>Tracheophyta</taxon>
        <taxon>Spermatophyta</taxon>
        <taxon>Magnoliopsida</taxon>
        <taxon>eudicotyledons</taxon>
        <taxon>Gunneridae</taxon>
        <taxon>Pentapetalae</taxon>
        <taxon>rosids</taxon>
        <taxon>fabids</taxon>
        <taxon>Malpighiales</taxon>
        <taxon>Salicaceae</taxon>
        <taxon>Saliceae</taxon>
        <taxon>Salix</taxon>
    </lineage>
</organism>
<accession>A0ABQ9C0R2</accession>
<gene>
    <name evidence="2" type="ORF">OIU77_026119</name>
</gene>
<reference evidence="2" key="2">
    <citation type="journal article" date="2023" name="Int. J. Mol. Sci.">
        <title>De Novo Assembly and Annotation of 11 Diverse Shrub Willow (Salix) Genomes Reveals Novel Gene Organization in Sex-Linked Regions.</title>
        <authorList>
            <person name="Hyden B."/>
            <person name="Feng K."/>
            <person name="Yates T.B."/>
            <person name="Jawdy S."/>
            <person name="Cereghino C."/>
            <person name="Smart L.B."/>
            <person name="Muchero W."/>
        </authorList>
    </citation>
    <scope>NUCLEOTIDE SEQUENCE</scope>
    <source>
        <tissue evidence="2">Shoot tip</tissue>
    </source>
</reference>
<sequence>MVALGIGKDVILLSNGGEILSFMGVLEVCKLGHLGSFRTESTQAFPSKTLFVLFVGIPIQRRRRKKKKGEEGIPRRKGEGKRRS</sequence>
<keyword evidence="3" id="KW-1185">Reference proteome</keyword>
<dbReference type="Proteomes" id="UP001141253">
    <property type="component" value="Chromosome 2"/>
</dbReference>
<proteinExistence type="predicted"/>
<evidence type="ECO:0000313" key="3">
    <source>
        <dbReference type="Proteomes" id="UP001141253"/>
    </source>
</evidence>
<evidence type="ECO:0000313" key="2">
    <source>
        <dbReference type="EMBL" id="KAJ6392301.1"/>
    </source>
</evidence>
<evidence type="ECO:0000256" key="1">
    <source>
        <dbReference type="SAM" id="MobiDB-lite"/>
    </source>
</evidence>
<protein>
    <submittedName>
        <fullName evidence="2">Uncharacterized protein</fullName>
    </submittedName>
</protein>
<feature type="compositionally biased region" description="Basic and acidic residues" evidence="1">
    <location>
        <begin position="68"/>
        <end position="77"/>
    </location>
</feature>
<comment type="caution">
    <text evidence="2">The sequence shown here is derived from an EMBL/GenBank/DDBJ whole genome shotgun (WGS) entry which is preliminary data.</text>
</comment>
<name>A0ABQ9C0R2_9ROSI</name>